<dbReference type="Pfam" id="PF00561">
    <property type="entry name" value="Abhydrolase_1"/>
    <property type="match status" value="1"/>
</dbReference>
<reference evidence="4" key="1">
    <citation type="journal article" date="2019" name="Int. J. Syst. Evol. Microbiol.">
        <title>The Global Catalogue of Microorganisms (GCM) 10K type strain sequencing project: providing services to taxonomists for standard genome sequencing and annotation.</title>
        <authorList>
            <consortium name="The Broad Institute Genomics Platform"/>
            <consortium name="The Broad Institute Genome Sequencing Center for Infectious Disease"/>
            <person name="Wu L."/>
            <person name="Ma J."/>
        </authorList>
    </citation>
    <scope>NUCLEOTIDE SEQUENCE [LARGE SCALE GENOMIC DNA]</scope>
    <source>
        <strain evidence="4">JCM 17695</strain>
    </source>
</reference>
<evidence type="ECO:0000256" key="1">
    <source>
        <dbReference type="SAM" id="MobiDB-lite"/>
    </source>
</evidence>
<dbReference type="InterPro" id="IPR029058">
    <property type="entry name" value="AB_hydrolase_fold"/>
</dbReference>
<dbReference type="SUPFAM" id="SSF53474">
    <property type="entry name" value="alpha/beta-Hydrolases"/>
    <property type="match status" value="1"/>
</dbReference>
<keyword evidence="4" id="KW-1185">Reference proteome</keyword>
<dbReference type="Gene3D" id="3.40.50.1820">
    <property type="entry name" value="alpha/beta hydrolase"/>
    <property type="match status" value="1"/>
</dbReference>
<organism evidence="3 4">
    <name type="scientific">Actinokineospora soli</name>
    <dbReference type="NCBI Taxonomy" id="1048753"/>
    <lineage>
        <taxon>Bacteria</taxon>
        <taxon>Bacillati</taxon>
        <taxon>Actinomycetota</taxon>
        <taxon>Actinomycetes</taxon>
        <taxon>Pseudonocardiales</taxon>
        <taxon>Pseudonocardiaceae</taxon>
        <taxon>Actinokineospora</taxon>
    </lineage>
</organism>
<feature type="domain" description="AB hydrolase-1" evidence="2">
    <location>
        <begin position="23"/>
        <end position="302"/>
    </location>
</feature>
<feature type="compositionally biased region" description="Low complexity" evidence="1">
    <location>
        <begin position="163"/>
        <end position="188"/>
    </location>
</feature>
<dbReference type="PANTHER" id="PTHR43194:SF2">
    <property type="entry name" value="PEROXISOMAL MEMBRANE PROTEIN LPX1"/>
    <property type="match status" value="1"/>
</dbReference>
<dbReference type="EMBL" id="JBHTEY010000004">
    <property type="protein sequence ID" value="MFC7613119.1"/>
    <property type="molecule type" value="Genomic_DNA"/>
</dbReference>
<evidence type="ECO:0000313" key="3">
    <source>
        <dbReference type="EMBL" id="MFC7613119.1"/>
    </source>
</evidence>
<dbReference type="GO" id="GO:0016787">
    <property type="term" value="F:hydrolase activity"/>
    <property type="evidence" value="ECO:0007669"/>
    <property type="project" value="UniProtKB-KW"/>
</dbReference>
<dbReference type="InterPro" id="IPR050228">
    <property type="entry name" value="Carboxylesterase_BioH"/>
</dbReference>
<dbReference type="PANTHER" id="PTHR43194">
    <property type="entry name" value="HYDROLASE ALPHA/BETA FOLD FAMILY"/>
    <property type="match status" value="1"/>
</dbReference>
<evidence type="ECO:0000313" key="4">
    <source>
        <dbReference type="Proteomes" id="UP001596512"/>
    </source>
</evidence>
<feature type="region of interest" description="Disordered" evidence="1">
    <location>
        <begin position="150"/>
        <end position="199"/>
    </location>
</feature>
<comment type="caution">
    <text evidence="3">The sequence shown here is derived from an EMBL/GenBank/DDBJ whole genome shotgun (WGS) entry which is preliminary data.</text>
</comment>
<dbReference type="Proteomes" id="UP001596512">
    <property type="component" value="Unassembled WGS sequence"/>
</dbReference>
<protein>
    <submittedName>
        <fullName evidence="3">Alpha/beta fold hydrolase</fullName>
    </submittedName>
</protein>
<sequence length="315" mass="34229">MFQASDGVTLHVEDTGDATAPVTVLLAHGWTSDNRVWDAVFPRLAERYRVIRFDQRGHGSSAPGPDATLDRLGDDLAELITELAPTGKLVLVGHSMGGMSMMALAARHPDLVRTRVHAAFFVSTSSGRMREITFGLPRPVAKAAQALLRRRKPGRATSTPGHPTRTGPAAVAGTARAGSAETAVAATAPKGPRRPPTKLQARAHRAFLRWLLFGARYQRPDLLSVADQLRVVHRRSAASLRSSINRHAAAEALAVYRDIPTQVLTGERDRLIPADHSRVIARELPTAELVVYRRAGHMLPYERVDDLVSRITAAV</sequence>
<name>A0ABW2THI3_9PSEU</name>
<gene>
    <name evidence="3" type="ORF">ACFQV2_05275</name>
</gene>
<proteinExistence type="predicted"/>
<dbReference type="PRINTS" id="PR00111">
    <property type="entry name" value="ABHYDROLASE"/>
</dbReference>
<evidence type="ECO:0000259" key="2">
    <source>
        <dbReference type="Pfam" id="PF00561"/>
    </source>
</evidence>
<accession>A0ABW2THI3</accession>
<keyword evidence="3" id="KW-0378">Hydrolase</keyword>
<dbReference type="InterPro" id="IPR000073">
    <property type="entry name" value="AB_hydrolase_1"/>
</dbReference>